<dbReference type="InterPro" id="IPR002550">
    <property type="entry name" value="CNNM"/>
</dbReference>
<sequence>MGVELTLILVVFFLCAEGFFSGSEIALVSFSRIRLMRLADDGAAFAITLEKMLKSPEKVFGTTSVGTNLSVFAASAVVTASMVGAFGEKADLYSFLIMGPVTLILGEIVPKAIFRYNAEALWPFAAKPLELAQRLFKPVLAVTTFASQFVLKRIFLQTEVSATIVTREEILLLAKLNQKKLELDKEEKKMIDRIFEFKTNSVETAMQPLINIAAVSESTTLAQAKAIIAETGYSRLPVYHDRIFNIVGIVSAFDILRQTDFSAQVVKIMSPAYYTPYSKKNSELLKEMQESGVHMSVVVDEYGAAIGIITNEDLLEEIVGEIEDEYDQPVKSYEILGEGRYLFDASIEIDSINEELDLNLPTGDYETLAGFLMEAVEQIPKKGAKIGVGAYLFIIMDADRRKIKSVELTDLRESPGGPEEKTDSQDKDR</sequence>
<feature type="domain" description="CBS" evidence="9">
    <location>
        <begin position="268"/>
        <end position="325"/>
    </location>
</feature>
<dbReference type="InterPro" id="IPR036318">
    <property type="entry name" value="FAD-bd_PCMH-like_sf"/>
</dbReference>
<feature type="region of interest" description="Disordered" evidence="7">
    <location>
        <begin position="407"/>
        <end position="429"/>
    </location>
</feature>
<dbReference type="PANTHER" id="PTHR22777">
    <property type="entry name" value="HEMOLYSIN-RELATED"/>
    <property type="match status" value="1"/>
</dbReference>
<dbReference type="Pfam" id="PF00571">
    <property type="entry name" value="CBS"/>
    <property type="match status" value="2"/>
</dbReference>
<comment type="subcellular location">
    <subcellularLocation>
        <location evidence="1">Membrane</location>
        <topology evidence="1">Multi-pass membrane protein</topology>
    </subcellularLocation>
</comment>
<dbReference type="CDD" id="cd04590">
    <property type="entry name" value="CBS_pair_CorC_HlyC_assoc"/>
    <property type="match status" value="1"/>
</dbReference>
<evidence type="ECO:0000256" key="1">
    <source>
        <dbReference type="ARBA" id="ARBA00004141"/>
    </source>
</evidence>
<protein>
    <submittedName>
        <fullName evidence="11">Magnesium and cobalt efflux protein CorC</fullName>
    </submittedName>
</protein>
<dbReference type="PANTHER" id="PTHR22777:SF17">
    <property type="entry name" value="UPF0053 PROTEIN SLL0260"/>
    <property type="match status" value="1"/>
</dbReference>
<evidence type="ECO:0000256" key="3">
    <source>
        <dbReference type="ARBA" id="ARBA00022737"/>
    </source>
</evidence>
<gene>
    <name evidence="11" type="ORF">MNBD_NITROSPINAE04-2445</name>
</gene>
<keyword evidence="5" id="KW-0129">CBS domain</keyword>
<dbReference type="SMART" id="SM00116">
    <property type="entry name" value="CBS"/>
    <property type="match status" value="2"/>
</dbReference>
<accession>A0A3B1CHN2</accession>
<dbReference type="Pfam" id="PF01595">
    <property type="entry name" value="CNNM"/>
    <property type="match status" value="1"/>
</dbReference>
<keyword evidence="2 8" id="KW-0812">Transmembrane</keyword>
<dbReference type="PROSITE" id="PS51846">
    <property type="entry name" value="CNNM"/>
    <property type="match status" value="1"/>
</dbReference>
<dbReference type="EMBL" id="UOGA01000269">
    <property type="protein sequence ID" value="VAX24283.1"/>
    <property type="molecule type" value="Genomic_DNA"/>
</dbReference>
<dbReference type="InterPro" id="IPR016169">
    <property type="entry name" value="FAD-bd_PCMH_sub2"/>
</dbReference>
<dbReference type="SMART" id="SM01091">
    <property type="entry name" value="CorC_HlyC"/>
    <property type="match status" value="1"/>
</dbReference>
<dbReference type="SUPFAM" id="SSF54631">
    <property type="entry name" value="CBS-domain pair"/>
    <property type="match status" value="1"/>
</dbReference>
<organism evidence="11">
    <name type="scientific">hydrothermal vent metagenome</name>
    <dbReference type="NCBI Taxonomy" id="652676"/>
    <lineage>
        <taxon>unclassified sequences</taxon>
        <taxon>metagenomes</taxon>
        <taxon>ecological metagenomes</taxon>
    </lineage>
</organism>
<dbReference type="InterPro" id="IPR005170">
    <property type="entry name" value="Transptr-assoc_dom"/>
</dbReference>
<evidence type="ECO:0000313" key="11">
    <source>
        <dbReference type="EMBL" id="VAX24283.1"/>
    </source>
</evidence>
<keyword evidence="3" id="KW-0677">Repeat</keyword>
<evidence type="ECO:0000256" key="5">
    <source>
        <dbReference type="ARBA" id="ARBA00023122"/>
    </source>
</evidence>
<evidence type="ECO:0000256" key="4">
    <source>
        <dbReference type="ARBA" id="ARBA00022989"/>
    </source>
</evidence>
<feature type="transmembrane region" description="Helical" evidence="8">
    <location>
        <begin position="6"/>
        <end position="28"/>
    </location>
</feature>
<dbReference type="Gene3D" id="3.30.465.10">
    <property type="match status" value="1"/>
</dbReference>
<evidence type="ECO:0000256" key="2">
    <source>
        <dbReference type="ARBA" id="ARBA00022692"/>
    </source>
</evidence>
<dbReference type="InterPro" id="IPR000644">
    <property type="entry name" value="CBS_dom"/>
</dbReference>
<dbReference type="Gene3D" id="3.10.580.10">
    <property type="entry name" value="CBS-domain"/>
    <property type="match status" value="1"/>
</dbReference>
<dbReference type="Pfam" id="PF03471">
    <property type="entry name" value="CorC_HlyC"/>
    <property type="match status" value="1"/>
</dbReference>
<proteinExistence type="predicted"/>
<evidence type="ECO:0000256" key="8">
    <source>
        <dbReference type="SAM" id="Phobius"/>
    </source>
</evidence>
<reference evidence="11" key="1">
    <citation type="submission" date="2018-06" db="EMBL/GenBank/DDBJ databases">
        <authorList>
            <person name="Zhirakovskaya E."/>
        </authorList>
    </citation>
    <scope>NUCLEOTIDE SEQUENCE</scope>
</reference>
<evidence type="ECO:0000256" key="6">
    <source>
        <dbReference type="ARBA" id="ARBA00023136"/>
    </source>
</evidence>
<feature type="domain" description="CBS" evidence="9">
    <location>
        <begin position="206"/>
        <end position="265"/>
    </location>
</feature>
<keyword evidence="6 8" id="KW-0472">Membrane</keyword>
<dbReference type="SUPFAM" id="SSF56176">
    <property type="entry name" value="FAD-binding/transporter-associated domain-like"/>
    <property type="match status" value="1"/>
</dbReference>
<evidence type="ECO:0000256" key="7">
    <source>
        <dbReference type="SAM" id="MobiDB-lite"/>
    </source>
</evidence>
<name>A0A3B1CHN2_9ZZZZ</name>
<dbReference type="GO" id="GO:0050660">
    <property type="term" value="F:flavin adenine dinucleotide binding"/>
    <property type="evidence" value="ECO:0007669"/>
    <property type="project" value="InterPro"/>
</dbReference>
<dbReference type="AlphaFoldDB" id="A0A3B1CHN2"/>
<dbReference type="PROSITE" id="PS51371">
    <property type="entry name" value="CBS"/>
    <property type="match status" value="2"/>
</dbReference>
<dbReference type="InterPro" id="IPR044751">
    <property type="entry name" value="Ion_transp-like_CBS"/>
</dbReference>
<dbReference type="GO" id="GO:0005886">
    <property type="term" value="C:plasma membrane"/>
    <property type="evidence" value="ECO:0007669"/>
    <property type="project" value="TreeGrafter"/>
</dbReference>
<dbReference type="InterPro" id="IPR046342">
    <property type="entry name" value="CBS_dom_sf"/>
</dbReference>
<feature type="domain" description="CNNM transmembrane" evidence="10">
    <location>
        <begin position="1"/>
        <end position="187"/>
    </location>
</feature>
<evidence type="ECO:0000259" key="9">
    <source>
        <dbReference type="PROSITE" id="PS51371"/>
    </source>
</evidence>
<evidence type="ECO:0000259" key="10">
    <source>
        <dbReference type="PROSITE" id="PS51846"/>
    </source>
</evidence>
<dbReference type="FunFam" id="3.10.580.10:FF:000002">
    <property type="entry name" value="Magnesium/cobalt efflux protein CorC"/>
    <property type="match status" value="1"/>
</dbReference>
<keyword evidence="4 8" id="KW-1133">Transmembrane helix</keyword>